<sequence>MQLQRVFNPFELGGNEAATTLFDESTYDITAGVRGMFGERFDWEAFAQHSEYRYEADRPRLLAQAVHDYFLGPRQGFISGFPIHTLNRDRWFAPWTPEIYESVSTRVINKGTTSSSAVNFNISGDLFDLPAGPVGFAGVLEGVRQETELRSDPRLDPLRPADNQTVYNLVSSGQTTGRRDRYAAGVEFRVPIFSMLDAQLAARYDKYDDITAVDDAITYNLGLEFRPWERLLLRGSYATSFKAPDMQLVYAEGAASFSNVLDEYSCRAGIGPGSAGGPRTRAQCNQTGDPTIYSARTSLSGNPGLKEEEGTSYGYGFVWDIIDNMSLSVDYYRIELADAAAQLSNDFILQAEAACRLGSWSSTAPRPELTPEFCGNVTSLVTRQVAPGTTLDGRIESINSAYINTALRDTSGIDSTFRYVLDTDRLGRFRFDVNYSLVLTNKYKQFESDELVDYRDSPPIWFYPERSRVRGSVTWNKGDWDTTVYGSRLGSAWSFQEEDGCLLPPNDQVCFGRRLHPYMVYNLTVGKRFGPNLRAQFDVVNVTNNQYRHDPGQGYPYFNPWIGADPLGRRYAFSLSYRF</sequence>
<evidence type="ECO:0000256" key="3">
    <source>
        <dbReference type="ARBA" id="ARBA00023237"/>
    </source>
</evidence>
<dbReference type="RefSeq" id="WP_133320290.1">
    <property type="nucleotide sequence ID" value="NZ_SMTF01000001.1"/>
</dbReference>
<dbReference type="PANTHER" id="PTHR47234">
    <property type="match status" value="1"/>
</dbReference>
<keyword evidence="5" id="KW-0675">Receptor</keyword>
<dbReference type="InterPro" id="IPR036942">
    <property type="entry name" value="Beta-barrel_TonB_sf"/>
</dbReference>
<dbReference type="Pfam" id="PF00593">
    <property type="entry name" value="TonB_dep_Rec_b-barrel"/>
    <property type="match status" value="1"/>
</dbReference>
<keyword evidence="6" id="KW-1185">Reference proteome</keyword>
<organism evidence="5 6">
    <name type="scientific">Luteimonas aestuarii</name>
    <dbReference type="NCBI Taxonomy" id="453837"/>
    <lineage>
        <taxon>Bacteria</taxon>
        <taxon>Pseudomonadati</taxon>
        <taxon>Pseudomonadota</taxon>
        <taxon>Gammaproteobacteria</taxon>
        <taxon>Lysobacterales</taxon>
        <taxon>Lysobacteraceae</taxon>
        <taxon>Luteimonas</taxon>
    </lineage>
</organism>
<dbReference type="OrthoDB" id="6276154at2"/>
<keyword evidence="2" id="KW-0472">Membrane</keyword>
<feature type="domain" description="TonB-dependent receptor-like beta-barrel" evidence="4">
    <location>
        <begin position="22"/>
        <end position="542"/>
    </location>
</feature>
<dbReference type="InterPro" id="IPR000531">
    <property type="entry name" value="Beta-barrel_TonB"/>
</dbReference>
<dbReference type="Gene3D" id="2.40.170.20">
    <property type="entry name" value="TonB-dependent receptor, beta-barrel domain"/>
    <property type="match status" value="1"/>
</dbReference>
<protein>
    <submittedName>
        <fullName evidence="5">TonB-dependent receptor</fullName>
    </submittedName>
</protein>
<comment type="subcellular location">
    <subcellularLocation>
        <location evidence="1">Cell outer membrane</location>
    </subcellularLocation>
</comment>
<dbReference type="EMBL" id="SMTF01000001">
    <property type="protein sequence ID" value="TDK28468.1"/>
    <property type="molecule type" value="Genomic_DNA"/>
</dbReference>
<dbReference type="Proteomes" id="UP000294796">
    <property type="component" value="Unassembled WGS sequence"/>
</dbReference>
<evidence type="ECO:0000259" key="4">
    <source>
        <dbReference type="Pfam" id="PF00593"/>
    </source>
</evidence>
<dbReference type="GO" id="GO:0009279">
    <property type="term" value="C:cell outer membrane"/>
    <property type="evidence" value="ECO:0007669"/>
    <property type="project" value="UniProtKB-SubCell"/>
</dbReference>
<reference evidence="5 6" key="1">
    <citation type="submission" date="2019-03" db="EMBL/GenBank/DDBJ databases">
        <title>Luteimonas zhaokaii sp.nov., isolated from the rectal contents of Plateau pika in Yushu, Qinghai Province, China.</title>
        <authorList>
            <person name="Zhang G."/>
        </authorList>
    </citation>
    <scope>NUCLEOTIDE SEQUENCE [LARGE SCALE GENOMIC DNA]</scope>
    <source>
        <strain evidence="5 6">B9</strain>
    </source>
</reference>
<dbReference type="AlphaFoldDB" id="A0A4R5U433"/>
<evidence type="ECO:0000256" key="2">
    <source>
        <dbReference type="ARBA" id="ARBA00023136"/>
    </source>
</evidence>
<keyword evidence="3" id="KW-0998">Cell outer membrane</keyword>
<evidence type="ECO:0000256" key="1">
    <source>
        <dbReference type="ARBA" id="ARBA00004442"/>
    </source>
</evidence>
<dbReference type="PANTHER" id="PTHR47234:SF1">
    <property type="entry name" value="TONB-DEPENDENT RECEPTOR"/>
    <property type="match status" value="1"/>
</dbReference>
<gene>
    <name evidence="5" type="ORF">E2F46_00820</name>
</gene>
<dbReference type="SUPFAM" id="SSF56935">
    <property type="entry name" value="Porins"/>
    <property type="match status" value="1"/>
</dbReference>
<proteinExistence type="predicted"/>
<comment type="caution">
    <text evidence="5">The sequence shown here is derived from an EMBL/GenBank/DDBJ whole genome shotgun (WGS) entry which is preliminary data.</text>
</comment>
<evidence type="ECO:0000313" key="6">
    <source>
        <dbReference type="Proteomes" id="UP000294796"/>
    </source>
</evidence>
<accession>A0A4R5U433</accession>
<name>A0A4R5U433_9GAMM</name>
<evidence type="ECO:0000313" key="5">
    <source>
        <dbReference type="EMBL" id="TDK28468.1"/>
    </source>
</evidence>